<evidence type="ECO:0000256" key="3">
    <source>
        <dbReference type="ARBA" id="ARBA00022448"/>
    </source>
</evidence>
<gene>
    <name evidence="11" type="primary">epsM_1</name>
    <name evidence="11" type="ORF">EHSB41UT_01053</name>
</gene>
<evidence type="ECO:0000313" key="12">
    <source>
        <dbReference type="Proteomes" id="UP000196573"/>
    </source>
</evidence>
<dbReference type="Proteomes" id="UP000196573">
    <property type="component" value="Unassembled WGS sequence"/>
</dbReference>
<dbReference type="PIRSF" id="PIRSF006291">
    <property type="entry name" value="GspM"/>
    <property type="match status" value="1"/>
</dbReference>
<dbReference type="GO" id="GO:0015628">
    <property type="term" value="P:protein secretion by the type II secretion system"/>
    <property type="evidence" value="ECO:0007669"/>
    <property type="project" value="InterPro"/>
</dbReference>
<dbReference type="EMBL" id="FWPT01000002">
    <property type="protein sequence ID" value="SMA39529.1"/>
    <property type="molecule type" value="Genomic_DNA"/>
</dbReference>
<dbReference type="AlphaFoldDB" id="A0A1X7AGA4"/>
<feature type="transmembrane region" description="Helical" evidence="10">
    <location>
        <begin position="38"/>
        <end position="59"/>
    </location>
</feature>
<dbReference type="OrthoDB" id="6624834at2"/>
<organism evidence="11 12">
    <name type="scientific">Parendozoicomonas haliclonae</name>
    <dbReference type="NCBI Taxonomy" id="1960125"/>
    <lineage>
        <taxon>Bacteria</taxon>
        <taxon>Pseudomonadati</taxon>
        <taxon>Pseudomonadota</taxon>
        <taxon>Gammaproteobacteria</taxon>
        <taxon>Oceanospirillales</taxon>
        <taxon>Endozoicomonadaceae</taxon>
        <taxon>Parendozoicomonas</taxon>
    </lineage>
</organism>
<evidence type="ECO:0000256" key="9">
    <source>
        <dbReference type="ARBA" id="ARBA00023136"/>
    </source>
</evidence>
<evidence type="ECO:0000256" key="5">
    <source>
        <dbReference type="ARBA" id="ARBA00022519"/>
    </source>
</evidence>
<dbReference type="Pfam" id="PF04612">
    <property type="entry name" value="T2SSM"/>
    <property type="match status" value="1"/>
</dbReference>
<dbReference type="InterPro" id="IPR007690">
    <property type="entry name" value="T2SS_GspM"/>
</dbReference>
<accession>A0A1X7AGA4</accession>
<dbReference type="RefSeq" id="WP_087107598.1">
    <property type="nucleotide sequence ID" value="NZ_CBCSCN010000001.1"/>
</dbReference>
<evidence type="ECO:0000256" key="1">
    <source>
        <dbReference type="ARBA" id="ARBA00004377"/>
    </source>
</evidence>
<sequence>MSNPSPFLGLTVFTEQYQQLRARFSRYWHGLSLRERRLFMVMAPVVGVWIIWMGIVYPINSKTQQLQGQLYSNEQMLGRVHSFASAITALKAEGHSVSTLTDQPLNRVINQSASKAKLTISSMRSQADSVQVQLANAPFTQIMDWIANLEQSNIVASHVRFEKTDRPGVVSTARLEFKRL</sequence>
<dbReference type="SUPFAM" id="SSF103054">
    <property type="entry name" value="General secretion pathway protein M, EpsM"/>
    <property type="match status" value="1"/>
</dbReference>
<dbReference type="Gene3D" id="3.30.1360.100">
    <property type="entry name" value="General secretion pathway protein M, EpsM"/>
    <property type="match status" value="1"/>
</dbReference>
<keyword evidence="3" id="KW-0813">Transport</keyword>
<evidence type="ECO:0000256" key="2">
    <source>
        <dbReference type="ARBA" id="ARBA00010637"/>
    </source>
</evidence>
<comment type="subcellular location">
    <subcellularLocation>
        <location evidence="1">Cell inner membrane</location>
        <topology evidence="1">Single-pass membrane protein</topology>
    </subcellularLocation>
</comment>
<evidence type="ECO:0000256" key="4">
    <source>
        <dbReference type="ARBA" id="ARBA00022475"/>
    </source>
</evidence>
<keyword evidence="8 10" id="KW-1133">Transmembrane helix</keyword>
<protein>
    <submittedName>
        <fullName evidence="11">Type II secretion system protein M</fullName>
    </submittedName>
</protein>
<keyword evidence="6 10" id="KW-0812">Transmembrane</keyword>
<reference evidence="11 12" key="1">
    <citation type="submission" date="2017-03" db="EMBL/GenBank/DDBJ databases">
        <authorList>
            <person name="Afonso C.L."/>
            <person name="Miller P.J."/>
            <person name="Scott M.A."/>
            <person name="Spackman E."/>
            <person name="Goraichik I."/>
            <person name="Dimitrov K.M."/>
            <person name="Suarez D.L."/>
            <person name="Swayne D.E."/>
        </authorList>
    </citation>
    <scope>NUCLEOTIDE SEQUENCE [LARGE SCALE GENOMIC DNA]</scope>
    <source>
        <strain evidence="11">SB41UT1</strain>
    </source>
</reference>
<dbReference type="InterPro" id="IPR023229">
    <property type="entry name" value="T2SS_M_periplasmic_sf"/>
</dbReference>
<keyword evidence="5" id="KW-0997">Cell inner membrane</keyword>
<evidence type="ECO:0000256" key="10">
    <source>
        <dbReference type="SAM" id="Phobius"/>
    </source>
</evidence>
<evidence type="ECO:0000313" key="11">
    <source>
        <dbReference type="EMBL" id="SMA39529.1"/>
    </source>
</evidence>
<dbReference type="GO" id="GO:0005886">
    <property type="term" value="C:plasma membrane"/>
    <property type="evidence" value="ECO:0007669"/>
    <property type="project" value="UniProtKB-SubCell"/>
</dbReference>
<comment type="similarity">
    <text evidence="2">Belongs to the GSP M family.</text>
</comment>
<dbReference type="GO" id="GO:0015627">
    <property type="term" value="C:type II protein secretion system complex"/>
    <property type="evidence" value="ECO:0007669"/>
    <property type="project" value="InterPro"/>
</dbReference>
<proteinExistence type="inferred from homology"/>
<evidence type="ECO:0000256" key="7">
    <source>
        <dbReference type="ARBA" id="ARBA00022927"/>
    </source>
</evidence>
<keyword evidence="7" id="KW-0653">Protein transport</keyword>
<keyword evidence="4" id="KW-1003">Cell membrane</keyword>
<evidence type="ECO:0000256" key="8">
    <source>
        <dbReference type="ARBA" id="ARBA00022989"/>
    </source>
</evidence>
<keyword evidence="12" id="KW-1185">Reference proteome</keyword>
<evidence type="ECO:0000256" key="6">
    <source>
        <dbReference type="ARBA" id="ARBA00022692"/>
    </source>
</evidence>
<keyword evidence="9 10" id="KW-0472">Membrane</keyword>
<name>A0A1X7AGA4_9GAMM</name>